<gene>
    <name evidence="1" type="ORF">HYDPIDRAFT_120562</name>
</gene>
<dbReference type="HOGENOM" id="CLU_2277871_0_0_1"/>
<reference evidence="1 2" key="1">
    <citation type="submission" date="2014-04" db="EMBL/GenBank/DDBJ databases">
        <title>Evolutionary Origins and Diversification of the Mycorrhizal Mutualists.</title>
        <authorList>
            <consortium name="DOE Joint Genome Institute"/>
            <consortium name="Mycorrhizal Genomics Consortium"/>
            <person name="Kohler A."/>
            <person name="Kuo A."/>
            <person name="Nagy L.G."/>
            <person name="Floudas D."/>
            <person name="Copeland A."/>
            <person name="Barry K.W."/>
            <person name="Cichocki N."/>
            <person name="Veneault-Fourrey C."/>
            <person name="LaButti K."/>
            <person name="Lindquist E.A."/>
            <person name="Lipzen A."/>
            <person name="Lundell T."/>
            <person name="Morin E."/>
            <person name="Murat C."/>
            <person name="Riley R."/>
            <person name="Ohm R."/>
            <person name="Sun H."/>
            <person name="Tunlid A."/>
            <person name="Henrissat B."/>
            <person name="Grigoriev I.V."/>
            <person name="Hibbett D.S."/>
            <person name="Martin F."/>
        </authorList>
    </citation>
    <scope>NUCLEOTIDE SEQUENCE [LARGE SCALE GENOMIC DNA]</scope>
    <source>
        <strain evidence="1 2">MD-312</strain>
    </source>
</reference>
<evidence type="ECO:0000313" key="2">
    <source>
        <dbReference type="Proteomes" id="UP000053820"/>
    </source>
</evidence>
<dbReference type="EMBL" id="KN840301">
    <property type="protein sequence ID" value="KIJ57524.1"/>
    <property type="molecule type" value="Genomic_DNA"/>
</dbReference>
<name>A0A0C2PG93_9AGAM</name>
<dbReference type="AlphaFoldDB" id="A0A0C2PG93"/>
<proteinExistence type="predicted"/>
<organism evidence="1 2">
    <name type="scientific">Hydnomerulius pinastri MD-312</name>
    <dbReference type="NCBI Taxonomy" id="994086"/>
    <lineage>
        <taxon>Eukaryota</taxon>
        <taxon>Fungi</taxon>
        <taxon>Dikarya</taxon>
        <taxon>Basidiomycota</taxon>
        <taxon>Agaricomycotina</taxon>
        <taxon>Agaricomycetes</taxon>
        <taxon>Agaricomycetidae</taxon>
        <taxon>Boletales</taxon>
        <taxon>Boletales incertae sedis</taxon>
        <taxon>Leucogyrophana</taxon>
    </lineage>
</organism>
<protein>
    <submittedName>
        <fullName evidence="1">Uncharacterized protein</fullName>
    </submittedName>
</protein>
<dbReference type="Proteomes" id="UP000053820">
    <property type="component" value="Unassembled WGS sequence"/>
</dbReference>
<sequence>MLDIVHYSVWLPVDRVISSLGIASYRRICYEGCRNIERAQSSRGTHHLDQIDNLFSLEDSRRSLTRPLLYSKPTQLEPHRDDPPFTPSPMRDFVNIRGIAVL</sequence>
<keyword evidence="2" id="KW-1185">Reference proteome</keyword>
<evidence type="ECO:0000313" key="1">
    <source>
        <dbReference type="EMBL" id="KIJ57524.1"/>
    </source>
</evidence>
<accession>A0A0C2PG93</accession>